<accession>A0ABY5BSI3</accession>
<dbReference type="PROSITE" id="PS50879">
    <property type="entry name" value="RNASE_H_1"/>
    <property type="match status" value="1"/>
</dbReference>
<dbReference type="InterPro" id="IPR036397">
    <property type="entry name" value="RNaseH_sf"/>
</dbReference>
<reference evidence="2" key="1">
    <citation type="submission" date="2022-05" db="EMBL/GenBank/DDBJ databases">
        <authorList>
            <person name="Oliphant S.A."/>
            <person name="Watson-Haigh N.S."/>
            <person name="Sumby K.M."/>
            <person name="Gardner J.M."/>
            <person name="Jiranek V."/>
        </authorList>
    </citation>
    <scope>NUCLEOTIDE SEQUENCE</scope>
    <source>
        <strain evidence="2">KI16_H9</strain>
    </source>
</reference>
<evidence type="ECO:0000313" key="2">
    <source>
        <dbReference type="EMBL" id="USS85329.1"/>
    </source>
</evidence>
<evidence type="ECO:0000313" key="3">
    <source>
        <dbReference type="Proteomes" id="UP001056707"/>
    </source>
</evidence>
<sequence>MYIKLYSDAAERPQTQASSAGILMIVDHKQYQVKRLLTATDNHEAEFQACILAFSTLTAKLTRAELATTVVNYYTDSKIVSDSLHKNYAKHYQHYVDQIHQLQAPFSLVFVNWIPEQQNKGAHQLALQALHHSERK</sequence>
<evidence type="ECO:0000259" key="1">
    <source>
        <dbReference type="PROSITE" id="PS50879"/>
    </source>
</evidence>
<dbReference type="Proteomes" id="UP001056707">
    <property type="component" value="Chromosome"/>
</dbReference>
<dbReference type="RefSeq" id="WP_252750224.1">
    <property type="nucleotide sequence ID" value="NZ_CP097116.1"/>
</dbReference>
<keyword evidence="3" id="KW-1185">Reference proteome</keyword>
<dbReference type="EMBL" id="CP097116">
    <property type="protein sequence ID" value="USS85329.1"/>
    <property type="molecule type" value="Genomic_DNA"/>
</dbReference>
<dbReference type="Pfam" id="PF13456">
    <property type="entry name" value="RVT_3"/>
    <property type="match status" value="1"/>
</dbReference>
<dbReference type="SUPFAM" id="SSF53098">
    <property type="entry name" value="Ribonuclease H-like"/>
    <property type="match status" value="1"/>
</dbReference>
<proteinExistence type="predicted"/>
<dbReference type="CDD" id="cd09279">
    <property type="entry name" value="RNase_HI_like"/>
    <property type="match status" value="1"/>
</dbReference>
<gene>
    <name evidence="2" type="ORF">M3M35_01305</name>
</gene>
<name>A0ABY5BSI3_9LACO</name>
<protein>
    <submittedName>
        <fullName evidence="2">Ribonuclease HI family protein</fullName>
    </submittedName>
</protein>
<dbReference type="InterPro" id="IPR002156">
    <property type="entry name" value="RNaseH_domain"/>
</dbReference>
<feature type="domain" description="RNase H type-1" evidence="1">
    <location>
        <begin position="1"/>
        <end position="131"/>
    </location>
</feature>
<dbReference type="InterPro" id="IPR012337">
    <property type="entry name" value="RNaseH-like_sf"/>
</dbReference>
<dbReference type="Gene3D" id="3.30.420.10">
    <property type="entry name" value="Ribonuclease H-like superfamily/Ribonuclease H"/>
    <property type="match status" value="1"/>
</dbReference>
<organism evidence="2 3">
    <name type="scientific">Fructilactobacillus myrtifloralis</name>
    <dbReference type="NCBI Taxonomy" id="2940301"/>
    <lineage>
        <taxon>Bacteria</taxon>
        <taxon>Bacillati</taxon>
        <taxon>Bacillota</taxon>
        <taxon>Bacilli</taxon>
        <taxon>Lactobacillales</taxon>
        <taxon>Lactobacillaceae</taxon>
        <taxon>Fructilactobacillus</taxon>
    </lineage>
</organism>